<keyword evidence="6 8" id="KW-1133">Transmembrane helix</keyword>
<feature type="transmembrane region" description="Helical" evidence="8">
    <location>
        <begin position="307"/>
        <end position="324"/>
    </location>
</feature>
<keyword evidence="5 8" id="KW-0812">Transmembrane</keyword>
<reference evidence="9 10" key="1">
    <citation type="submission" date="2018-09" db="EMBL/GenBank/DDBJ databases">
        <title>Bacillus saliacetes sp. nov., isolated from Thai shrimp paste (Ka-pi).</title>
        <authorList>
            <person name="Daroonpunt R."/>
            <person name="Tanasupawat S."/>
            <person name="Yiamsombut S."/>
        </authorList>
    </citation>
    <scope>NUCLEOTIDE SEQUENCE [LARGE SCALE GENOMIC DNA]</scope>
    <source>
        <strain evidence="9 10">SKP7-4</strain>
    </source>
</reference>
<feature type="transmembrane region" description="Helical" evidence="8">
    <location>
        <begin position="46"/>
        <end position="68"/>
    </location>
</feature>
<evidence type="ECO:0000313" key="10">
    <source>
        <dbReference type="Proteomes" id="UP000265801"/>
    </source>
</evidence>
<dbReference type="GO" id="GO:0009847">
    <property type="term" value="P:spore germination"/>
    <property type="evidence" value="ECO:0007669"/>
    <property type="project" value="InterPro"/>
</dbReference>
<keyword evidence="7 8" id="KW-0472">Membrane</keyword>
<feature type="transmembrane region" description="Helical" evidence="8">
    <location>
        <begin position="336"/>
        <end position="358"/>
    </location>
</feature>
<dbReference type="GO" id="GO:0016020">
    <property type="term" value="C:membrane"/>
    <property type="evidence" value="ECO:0007669"/>
    <property type="project" value="UniProtKB-SubCell"/>
</dbReference>
<keyword evidence="4" id="KW-0309">Germination</keyword>
<gene>
    <name evidence="9" type="ORF">D3H55_08240</name>
</gene>
<comment type="subcellular location">
    <subcellularLocation>
        <location evidence="1">Membrane</location>
        <topology evidence="1">Multi-pass membrane protein</topology>
    </subcellularLocation>
</comment>
<feature type="transmembrane region" description="Helical" evidence="8">
    <location>
        <begin position="221"/>
        <end position="244"/>
    </location>
</feature>
<evidence type="ECO:0000256" key="5">
    <source>
        <dbReference type="ARBA" id="ARBA00022692"/>
    </source>
</evidence>
<feature type="transmembrane region" description="Helical" evidence="8">
    <location>
        <begin position="12"/>
        <end position="34"/>
    </location>
</feature>
<accession>A0A3A1R3Q4</accession>
<name>A0A3A1R3Q4_9BACI</name>
<evidence type="ECO:0000256" key="4">
    <source>
        <dbReference type="ARBA" id="ARBA00022544"/>
    </source>
</evidence>
<evidence type="ECO:0000313" key="9">
    <source>
        <dbReference type="EMBL" id="RIW35028.1"/>
    </source>
</evidence>
<dbReference type="RefSeq" id="WP_119546430.1">
    <property type="nucleotide sequence ID" value="NZ_QXIR01000009.1"/>
</dbReference>
<proteinExistence type="inferred from homology"/>
<dbReference type="Gene3D" id="1.20.1740.10">
    <property type="entry name" value="Amino acid/polyamine transporter I"/>
    <property type="match status" value="1"/>
</dbReference>
<dbReference type="EMBL" id="QXIR01000009">
    <property type="protein sequence ID" value="RIW35028.1"/>
    <property type="molecule type" value="Genomic_DNA"/>
</dbReference>
<dbReference type="OrthoDB" id="2380240at2"/>
<dbReference type="PANTHER" id="PTHR34975">
    <property type="entry name" value="SPORE GERMINATION PROTEIN A2"/>
    <property type="match status" value="1"/>
</dbReference>
<comment type="caution">
    <text evidence="9">The sequence shown here is derived from an EMBL/GenBank/DDBJ whole genome shotgun (WGS) entry which is preliminary data.</text>
</comment>
<evidence type="ECO:0000256" key="6">
    <source>
        <dbReference type="ARBA" id="ARBA00022989"/>
    </source>
</evidence>
<organism evidence="9 10">
    <name type="scientific">Bacillus salacetis</name>
    <dbReference type="NCBI Taxonomy" id="2315464"/>
    <lineage>
        <taxon>Bacteria</taxon>
        <taxon>Bacillati</taxon>
        <taxon>Bacillota</taxon>
        <taxon>Bacilli</taxon>
        <taxon>Bacillales</taxon>
        <taxon>Bacillaceae</taxon>
        <taxon>Bacillus</taxon>
    </lineage>
</organism>
<dbReference type="PANTHER" id="PTHR34975:SF2">
    <property type="entry name" value="SPORE GERMINATION PROTEIN A2"/>
    <property type="match status" value="1"/>
</dbReference>
<keyword evidence="10" id="KW-1185">Reference proteome</keyword>
<evidence type="ECO:0000256" key="3">
    <source>
        <dbReference type="ARBA" id="ARBA00022448"/>
    </source>
</evidence>
<feature type="transmembrane region" description="Helical" evidence="8">
    <location>
        <begin position="123"/>
        <end position="141"/>
    </location>
</feature>
<feature type="transmembrane region" description="Helical" evidence="8">
    <location>
        <begin position="191"/>
        <end position="209"/>
    </location>
</feature>
<comment type="similarity">
    <text evidence="2">Belongs to the amino acid-polyamine-organocation (APC) superfamily. Spore germination protein (SGP) (TC 2.A.3.9) family.</text>
</comment>
<feature type="transmembrane region" description="Helical" evidence="8">
    <location>
        <begin position="276"/>
        <end position="295"/>
    </location>
</feature>
<feature type="transmembrane region" description="Helical" evidence="8">
    <location>
        <begin position="88"/>
        <end position="111"/>
    </location>
</feature>
<evidence type="ECO:0000256" key="2">
    <source>
        <dbReference type="ARBA" id="ARBA00007998"/>
    </source>
</evidence>
<dbReference type="NCBIfam" id="TIGR00912">
    <property type="entry name" value="2A0309"/>
    <property type="match status" value="1"/>
</dbReference>
<sequence length="370" mass="42620">MKINVDPPNSLMFNSFFIMFVIHVAQTGVGIAGLPRIIFLEAGHDAWISVLLSGFLLAFAILCIVILLKKYESADLYGIHKDVFGKWVGSFFSILYMGYLFVIAYLVIMHYTEMVQAWIFPQMPTWLLSGLLIFLTVYAVLGGVRIIVGVCFITFILTAWLVFIISVPLQYMDYTHFFPIWNHSFKEIGMGVYKTSFSVIGFELLLFFYPYIKDKKKVLKYSLFGIAYTTVIYFVVTFVSIGFFSDMTLEKTIWPVLSMFKIVRIPNLERFEFIAVSYWMLIVLPNICLYFWAATRGLKMVFGLKQRKMIYVFAVLIWLGNFLIDQRVEMNIFTDRVATVSFGLTFVYPAILLSLVFAKNIFKKQKGGSA</sequence>
<evidence type="ECO:0000256" key="7">
    <source>
        <dbReference type="ARBA" id="ARBA00023136"/>
    </source>
</evidence>
<dbReference type="AlphaFoldDB" id="A0A3A1R3Q4"/>
<protein>
    <submittedName>
        <fullName evidence="9">Spore gernimation protein</fullName>
    </submittedName>
</protein>
<evidence type="ECO:0000256" key="8">
    <source>
        <dbReference type="SAM" id="Phobius"/>
    </source>
</evidence>
<keyword evidence="3" id="KW-0813">Transport</keyword>
<evidence type="ECO:0000256" key="1">
    <source>
        <dbReference type="ARBA" id="ARBA00004141"/>
    </source>
</evidence>
<feature type="transmembrane region" description="Helical" evidence="8">
    <location>
        <begin position="146"/>
        <end position="171"/>
    </location>
</feature>
<dbReference type="Pfam" id="PF03845">
    <property type="entry name" value="Spore_permease"/>
    <property type="match status" value="1"/>
</dbReference>
<dbReference type="InterPro" id="IPR004761">
    <property type="entry name" value="Spore_GerAB"/>
</dbReference>
<dbReference type="Proteomes" id="UP000265801">
    <property type="component" value="Unassembled WGS sequence"/>
</dbReference>